<evidence type="ECO:0000256" key="7">
    <source>
        <dbReference type="HAMAP-Rule" id="MF_02065"/>
    </source>
</evidence>
<dbReference type="Pfam" id="PF02618">
    <property type="entry name" value="YceG"/>
    <property type="match status" value="1"/>
</dbReference>
<dbReference type="PANTHER" id="PTHR30518:SF2">
    <property type="entry name" value="ENDOLYTIC MUREIN TRANSGLYCOSYLASE"/>
    <property type="match status" value="1"/>
</dbReference>
<comment type="caution">
    <text evidence="8">The sequence shown here is derived from an EMBL/GenBank/DDBJ whole genome shotgun (WGS) entry which is preliminary data.</text>
</comment>
<keyword evidence="6 7" id="KW-0961">Cell wall biogenesis/degradation</keyword>
<dbReference type="Proteomes" id="UP000178199">
    <property type="component" value="Unassembled WGS sequence"/>
</dbReference>
<evidence type="ECO:0000313" key="8">
    <source>
        <dbReference type="EMBL" id="OHA55342.1"/>
    </source>
</evidence>
<feature type="transmembrane region" description="Helical" evidence="7">
    <location>
        <begin position="21"/>
        <end position="40"/>
    </location>
</feature>
<dbReference type="PANTHER" id="PTHR30518">
    <property type="entry name" value="ENDOLYTIC MUREIN TRANSGLYCOSYLASE"/>
    <property type="match status" value="1"/>
</dbReference>
<name>A0A1G2Q657_9BACT</name>
<dbReference type="GO" id="GO:0071555">
    <property type="term" value="P:cell wall organization"/>
    <property type="evidence" value="ECO:0007669"/>
    <property type="project" value="UniProtKB-KW"/>
</dbReference>
<dbReference type="GO" id="GO:0009252">
    <property type="term" value="P:peptidoglycan biosynthetic process"/>
    <property type="evidence" value="ECO:0007669"/>
    <property type="project" value="UniProtKB-UniRule"/>
</dbReference>
<keyword evidence="1 7" id="KW-1003">Cell membrane</keyword>
<protein>
    <recommendedName>
        <fullName evidence="7">Endolytic murein transglycosylase</fullName>
        <ecNumber evidence="7">4.2.2.29</ecNumber>
    </recommendedName>
    <alternativeName>
        <fullName evidence="7">Peptidoglycan lytic transglycosylase</fullName>
    </alternativeName>
    <alternativeName>
        <fullName evidence="7">Peptidoglycan polymerization terminase</fullName>
    </alternativeName>
</protein>
<evidence type="ECO:0000256" key="6">
    <source>
        <dbReference type="ARBA" id="ARBA00023316"/>
    </source>
</evidence>
<evidence type="ECO:0000256" key="2">
    <source>
        <dbReference type="ARBA" id="ARBA00022692"/>
    </source>
</evidence>
<dbReference type="GO" id="GO:0008932">
    <property type="term" value="F:lytic endotransglycosylase activity"/>
    <property type="evidence" value="ECO:0007669"/>
    <property type="project" value="UniProtKB-UniRule"/>
</dbReference>
<dbReference type="HAMAP" id="MF_02065">
    <property type="entry name" value="MltG"/>
    <property type="match status" value="1"/>
</dbReference>
<reference evidence="8 9" key="1">
    <citation type="journal article" date="2016" name="Nat. Commun.">
        <title>Thousands of microbial genomes shed light on interconnected biogeochemical processes in an aquifer system.</title>
        <authorList>
            <person name="Anantharaman K."/>
            <person name="Brown C.T."/>
            <person name="Hug L.A."/>
            <person name="Sharon I."/>
            <person name="Castelle C.J."/>
            <person name="Probst A.J."/>
            <person name="Thomas B.C."/>
            <person name="Singh A."/>
            <person name="Wilkins M.J."/>
            <person name="Karaoz U."/>
            <person name="Brodie E.L."/>
            <person name="Williams K.H."/>
            <person name="Hubbard S.S."/>
            <person name="Banfield J.F."/>
        </authorList>
    </citation>
    <scope>NUCLEOTIDE SEQUENCE [LARGE SCALE GENOMIC DNA]</scope>
</reference>
<proteinExistence type="inferred from homology"/>
<dbReference type="AlphaFoldDB" id="A0A1G2Q657"/>
<evidence type="ECO:0000256" key="1">
    <source>
        <dbReference type="ARBA" id="ARBA00022475"/>
    </source>
</evidence>
<sequence length="365" mass="40980">MDKFKIKEKILHFRDLNKTQTTALTIAVVCVLVLAFAVWFPTRLDQGQITVRISKGSSLSRISSELRDNGVIRNRYLFMVYAAALGVDKNLKAGNYVFKDKTSLTEVLTKLSKGLSLPEDITTFIPEGYNIWEIDERLTELGFIKRSEFAKIYISDEGQLFPDTYKINADNAIFAEEIGAVASIGRGVIDSLKKEAVIRTIGSKMIENHDKQTEELLKNLTPDKKKEITIIASMLEKEVRSEKDMAIVAGIIYKRLKMGMPLQIDATVSYGACLRNFKATENKINCDVSQIAVGKEIRIDSEYNTYTRKGLPVGPISNPGIKSIKAVLNPQESPYTFYLSNQAGQIIYSRTGWEHTANRAKYIGQ</sequence>
<evidence type="ECO:0000256" key="4">
    <source>
        <dbReference type="ARBA" id="ARBA00023136"/>
    </source>
</evidence>
<keyword evidence="5 7" id="KW-0456">Lyase</keyword>
<keyword evidence="4 7" id="KW-0472">Membrane</keyword>
<gene>
    <name evidence="7" type="primary">mltG</name>
    <name evidence="8" type="ORF">A2429_03035</name>
</gene>
<keyword evidence="2 7" id="KW-0812">Transmembrane</keyword>
<dbReference type="GO" id="GO:0005886">
    <property type="term" value="C:plasma membrane"/>
    <property type="evidence" value="ECO:0007669"/>
    <property type="project" value="UniProtKB-SubCell"/>
</dbReference>
<comment type="catalytic activity">
    <reaction evidence="7">
        <text>a peptidoglycan chain = a peptidoglycan chain with N-acetyl-1,6-anhydromuramyl-[peptide] at the reducing end + a peptidoglycan chain with N-acetylglucosamine at the non-reducing end.</text>
        <dbReference type="EC" id="4.2.2.29"/>
    </reaction>
</comment>
<evidence type="ECO:0000313" key="9">
    <source>
        <dbReference type="Proteomes" id="UP000178199"/>
    </source>
</evidence>
<feature type="site" description="Important for catalytic activity" evidence="7">
    <location>
        <position position="238"/>
    </location>
</feature>
<dbReference type="InterPro" id="IPR003770">
    <property type="entry name" value="MLTG-like"/>
</dbReference>
<evidence type="ECO:0000256" key="3">
    <source>
        <dbReference type="ARBA" id="ARBA00022989"/>
    </source>
</evidence>
<keyword evidence="3 7" id="KW-1133">Transmembrane helix</keyword>
<evidence type="ECO:0000256" key="5">
    <source>
        <dbReference type="ARBA" id="ARBA00023239"/>
    </source>
</evidence>
<comment type="subcellular location">
    <subcellularLocation>
        <location evidence="7">Cell membrane</location>
        <topology evidence="7">Single-pass membrane protein</topology>
    </subcellularLocation>
</comment>
<comment type="function">
    <text evidence="7">Functions as a peptidoglycan terminase that cleaves nascent peptidoglycan strands endolytically to terminate their elongation.</text>
</comment>
<dbReference type="EC" id="4.2.2.29" evidence="7"/>
<organism evidence="8 9">
    <name type="scientific">Candidatus Veblenbacteria bacterium RIFOXYC1_FULL_42_9</name>
    <dbReference type="NCBI Taxonomy" id="1802427"/>
    <lineage>
        <taxon>Bacteria</taxon>
        <taxon>Candidatus Vebleniibacteriota</taxon>
    </lineage>
</organism>
<accession>A0A1G2Q657</accession>
<comment type="similarity">
    <text evidence="7">Belongs to the transglycosylase MltG family.</text>
</comment>
<dbReference type="NCBIfam" id="TIGR00247">
    <property type="entry name" value="endolytic transglycosylase MltG"/>
    <property type="match status" value="1"/>
</dbReference>
<dbReference type="Gene3D" id="3.30.1490.480">
    <property type="entry name" value="Endolytic murein transglycosylase"/>
    <property type="match status" value="1"/>
</dbReference>
<dbReference type="EMBL" id="MHTD01000035">
    <property type="protein sequence ID" value="OHA55342.1"/>
    <property type="molecule type" value="Genomic_DNA"/>
</dbReference>